<dbReference type="AlphaFoldDB" id="A0A2K1ZIA7"/>
<gene>
    <name evidence="1" type="ORF">POPTR_008G162700</name>
</gene>
<evidence type="ECO:0000313" key="1">
    <source>
        <dbReference type="EMBL" id="PNT25011.1"/>
    </source>
</evidence>
<name>A0A2K1ZIA7_POPTR</name>
<evidence type="ECO:0000313" key="2">
    <source>
        <dbReference type="Proteomes" id="UP000006729"/>
    </source>
</evidence>
<accession>A0A2K1ZIA7</accession>
<reference evidence="1 2" key="1">
    <citation type="journal article" date="2006" name="Science">
        <title>The genome of black cottonwood, Populus trichocarpa (Torr. &amp; Gray).</title>
        <authorList>
            <person name="Tuskan G.A."/>
            <person name="Difazio S."/>
            <person name="Jansson S."/>
            <person name="Bohlmann J."/>
            <person name="Grigoriev I."/>
            <person name="Hellsten U."/>
            <person name="Putnam N."/>
            <person name="Ralph S."/>
            <person name="Rombauts S."/>
            <person name="Salamov A."/>
            <person name="Schein J."/>
            <person name="Sterck L."/>
            <person name="Aerts A."/>
            <person name="Bhalerao R.R."/>
            <person name="Bhalerao R.P."/>
            <person name="Blaudez D."/>
            <person name="Boerjan W."/>
            <person name="Brun A."/>
            <person name="Brunner A."/>
            <person name="Busov V."/>
            <person name="Campbell M."/>
            <person name="Carlson J."/>
            <person name="Chalot M."/>
            <person name="Chapman J."/>
            <person name="Chen G.L."/>
            <person name="Cooper D."/>
            <person name="Coutinho P.M."/>
            <person name="Couturier J."/>
            <person name="Covert S."/>
            <person name="Cronk Q."/>
            <person name="Cunningham R."/>
            <person name="Davis J."/>
            <person name="Degroeve S."/>
            <person name="Dejardin A."/>
            <person name="Depamphilis C."/>
            <person name="Detter J."/>
            <person name="Dirks B."/>
            <person name="Dubchak I."/>
            <person name="Duplessis S."/>
            <person name="Ehlting J."/>
            <person name="Ellis B."/>
            <person name="Gendler K."/>
            <person name="Goodstein D."/>
            <person name="Gribskov M."/>
            <person name="Grimwood J."/>
            <person name="Groover A."/>
            <person name="Gunter L."/>
            <person name="Hamberger B."/>
            <person name="Heinze B."/>
            <person name="Helariutta Y."/>
            <person name="Henrissat B."/>
            <person name="Holligan D."/>
            <person name="Holt R."/>
            <person name="Huang W."/>
            <person name="Islam-Faridi N."/>
            <person name="Jones S."/>
            <person name="Jones-Rhoades M."/>
            <person name="Jorgensen R."/>
            <person name="Joshi C."/>
            <person name="Kangasjarvi J."/>
            <person name="Karlsson J."/>
            <person name="Kelleher C."/>
            <person name="Kirkpatrick R."/>
            <person name="Kirst M."/>
            <person name="Kohler A."/>
            <person name="Kalluri U."/>
            <person name="Larimer F."/>
            <person name="Leebens-Mack J."/>
            <person name="Leple J.C."/>
            <person name="Locascio P."/>
            <person name="Lou Y."/>
            <person name="Lucas S."/>
            <person name="Martin F."/>
            <person name="Montanini B."/>
            <person name="Napoli C."/>
            <person name="Nelson D.R."/>
            <person name="Nelson C."/>
            <person name="Nieminen K."/>
            <person name="Nilsson O."/>
            <person name="Pereda V."/>
            <person name="Peter G."/>
            <person name="Philippe R."/>
            <person name="Pilate G."/>
            <person name="Poliakov A."/>
            <person name="Razumovskaya J."/>
            <person name="Richardson P."/>
            <person name="Rinaldi C."/>
            <person name="Ritland K."/>
            <person name="Rouze P."/>
            <person name="Ryaboy D."/>
            <person name="Schmutz J."/>
            <person name="Schrader J."/>
            <person name="Segerman B."/>
            <person name="Shin H."/>
            <person name="Siddiqui A."/>
            <person name="Sterky F."/>
            <person name="Terry A."/>
            <person name="Tsai C.J."/>
            <person name="Uberbacher E."/>
            <person name="Unneberg P."/>
            <person name="Vahala J."/>
            <person name="Wall K."/>
            <person name="Wessler S."/>
            <person name="Yang G."/>
            <person name="Yin T."/>
            <person name="Douglas C."/>
            <person name="Marra M."/>
            <person name="Sandberg G."/>
            <person name="Van de Peer Y."/>
            <person name="Rokhsar D."/>
        </authorList>
    </citation>
    <scope>NUCLEOTIDE SEQUENCE [LARGE SCALE GENOMIC DNA]</scope>
    <source>
        <strain evidence="2">cv. Nisqually</strain>
    </source>
</reference>
<keyword evidence="2" id="KW-1185">Reference proteome</keyword>
<dbReference type="EMBL" id="CM009297">
    <property type="protein sequence ID" value="PNT25011.1"/>
    <property type="molecule type" value="Genomic_DNA"/>
</dbReference>
<dbReference type="InParanoid" id="A0A2K1ZIA7"/>
<sequence length="72" mass="8191">MYKARKQNEANHRAVRPPLVINHLPTSCQHFHLESAFLLMQIFGGQLCFLKCSLVAQAICFQAVILLKVQLI</sequence>
<organism evidence="1 2">
    <name type="scientific">Populus trichocarpa</name>
    <name type="common">Western balsam poplar</name>
    <name type="synonym">Populus balsamifera subsp. trichocarpa</name>
    <dbReference type="NCBI Taxonomy" id="3694"/>
    <lineage>
        <taxon>Eukaryota</taxon>
        <taxon>Viridiplantae</taxon>
        <taxon>Streptophyta</taxon>
        <taxon>Embryophyta</taxon>
        <taxon>Tracheophyta</taxon>
        <taxon>Spermatophyta</taxon>
        <taxon>Magnoliopsida</taxon>
        <taxon>eudicotyledons</taxon>
        <taxon>Gunneridae</taxon>
        <taxon>Pentapetalae</taxon>
        <taxon>rosids</taxon>
        <taxon>fabids</taxon>
        <taxon>Malpighiales</taxon>
        <taxon>Salicaceae</taxon>
        <taxon>Saliceae</taxon>
        <taxon>Populus</taxon>
    </lineage>
</organism>
<dbReference type="Proteomes" id="UP000006729">
    <property type="component" value="Chromosome 8"/>
</dbReference>
<proteinExistence type="predicted"/>
<protein>
    <submittedName>
        <fullName evidence="1">Uncharacterized protein</fullName>
    </submittedName>
</protein>